<keyword evidence="7" id="KW-0249">Electron transport</keyword>
<dbReference type="GO" id="GO:0016679">
    <property type="term" value="F:oxidoreductase activity, acting on diphenols and related substances as donors"/>
    <property type="evidence" value="ECO:0007669"/>
    <property type="project" value="TreeGrafter"/>
</dbReference>
<keyword evidence="7" id="KW-0479">Metal-binding</keyword>
<evidence type="ECO:0000256" key="2">
    <source>
        <dbReference type="ARBA" id="ARBA00022448"/>
    </source>
</evidence>
<evidence type="ECO:0000256" key="3">
    <source>
        <dbReference type="ARBA" id="ARBA00022692"/>
    </source>
</evidence>
<feature type="transmembrane region" description="Helical" evidence="7">
    <location>
        <begin position="154"/>
        <end position="174"/>
    </location>
</feature>
<evidence type="ECO:0000256" key="6">
    <source>
        <dbReference type="ARBA" id="ARBA00023136"/>
    </source>
</evidence>
<dbReference type="EMBL" id="SSGG01000076">
    <property type="protein sequence ID" value="TXI36820.1"/>
    <property type="molecule type" value="Genomic_DNA"/>
</dbReference>
<feature type="transmembrane region" description="Helical" evidence="7">
    <location>
        <begin position="180"/>
        <end position="198"/>
    </location>
</feature>
<dbReference type="Proteomes" id="UP000321374">
    <property type="component" value="Unassembled WGS sequence"/>
</dbReference>
<feature type="transmembrane region" description="Helical" evidence="7">
    <location>
        <begin position="58"/>
        <end position="75"/>
    </location>
</feature>
<dbReference type="InterPro" id="IPR013130">
    <property type="entry name" value="Fe3_Rdtase_TM_dom"/>
</dbReference>
<keyword evidence="4 7" id="KW-1133">Transmembrane helix</keyword>
<evidence type="ECO:0000313" key="10">
    <source>
        <dbReference type="Proteomes" id="UP000321374"/>
    </source>
</evidence>
<dbReference type="GO" id="GO:0005886">
    <property type="term" value="C:plasma membrane"/>
    <property type="evidence" value="ECO:0007669"/>
    <property type="project" value="UniProtKB-SubCell"/>
</dbReference>
<sequence length="210" mass="24152">MPTLHRLSLKKPTVLIRLLKAMIWFGASLPVLRLVILGVTENLGANPIEFIERSTGTWALVFLLLSLIITPLRHLTGQPWLIAVRRLLGLWMFAYACLHLTSYVWLDYQFDWPEIAKDITKHPYVLVGAAAFVLTLPLAATSNQKAIRMLGQRWKSLHTLVYVIGILVLLHYWWLVKKDVTEPVIYSIVFAVLMLARWRPAIRKYLVKSN</sequence>
<comment type="caution">
    <text evidence="9">The sequence shown here is derived from an EMBL/GenBank/DDBJ whole genome shotgun (WGS) entry which is preliminary data.</text>
</comment>
<feature type="transmembrane region" description="Helical" evidence="7">
    <location>
        <begin position="21"/>
        <end position="38"/>
    </location>
</feature>
<keyword evidence="7" id="KW-0285">Flavoprotein</keyword>
<protein>
    <recommendedName>
        <fullName evidence="7">Protein-methionine-sulfoxide reductase heme-binding subunit MsrQ</fullName>
    </recommendedName>
    <alternativeName>
        <fullName evidence="7">Flavocytochrome MsrQ</fullName>
    </alternativeName>
</protein>
<dbReference type="GO" id="GO:0010181">
    <property type="term" value="F:FMN binding"/>
    <property type="evidence" value="ECO:0007669"/>
    <property type="project" value="UniProtKB-UniRule"/>
</dbReference>
<proteinExistence type="inferred from homology"/>
<dbReference type="STRING" id="1122236.GCA_000378225_00234"/>
<dbReference type="InterPro" id="IPR022837">
    <property type="entry name" value="MsrQ-like"/>
</dbReference>
<organism evidence="9 10">
    <name type="scientific">Methylophilus methylotrophus</name>
    <name type="common">Bacterium W3A1</name>
    <dbReference type="NCBI Taxonomy" id="17"/>
    <lineage>
        <taxon>Bacteria</taxon>
        <taxon>Pseudomonadati</taxon>
        <taxon>Pseudomonadota</taxon>
        <taxon>Betaproteobacteria</taxon>
        <taxon>Nitrosomonadales</taxon>
        <taxon>Methylophilaceae</taxon>
        <taxon>Methylophilus</taxon>
    </lineage>
</organism>
<dbReference type="GO" id="GO:0030091">
    <property type="term" value="P:protein repair"/>
    <property type="evidence" value="ECO:0007669"/>
    <property type="project" value="UniProtKB-UniRule"/>
</dbReference>
<feature type="transmembrane region" description="Helical" evidence="7">
    <location>
        <begin position="125"/>
        <end position="142"/>
    </location>
</feature>
<keyword evidence="7" id="KW-0349">Heme</keyword>
<keyword evidence="3 7" id="KW-0812">Transmembrane</keyword>
<evidence type="ECO:0000256" key="7">
    <source>
        <dbReference type="HAMAP-Rule" id="MF_01207"/>
    </source>
</evidence>
<gene>
    <name evidence="7" type="primary">msrQ</name>
    <name evidence="9" type="ORF">E6Q51_04730</name>
</gene>
<evidence type="ECO:0000256" key="4">
    <source>
        <dbReference type="ARBA" id="ARBA00022989"/>
    </source>
</evidence>
<evidence type="ECO:0000256" key="1">
    <source>
        <dbReference type="ARBA" id="ARBA00004141"/>
    </source>
</evidence>
<keyword evidence="5 7" id="KW-0408">Iron</keyword>
<dbReference type="AlphaFoldDB" id="A0A5C7WHH1"/>
<reference evidence="9 10" key="1">
    <citation type="submission" date="2018-09" db="EMBL/GenBank/DDBJ databases">
        <title>Metagenome Assembled Genomes from an Advanced Water Purification Facility.</title>
        <authorList>
            <person name="Stamps B.W."/>
            <person name="Spear J.R."/>
        </authorList>
    </citation>
    <scope>NUCLEOTIDE SEQUENCE [LARGE SCALE GENOMIC DNA]</scope>
    <source>
        <strain evidence="9">Bin_42_2</strain>
    </source>
</reference>
<comment type="cofactor">
    <cofactor evidence="7">
        <name>FMN</name>
        <dbReference type="ChEBI" id="CHEBI:58210"/>
    </cofactor>
    <text evidence="7">Binds 1 FMN per subunit.</text>
</comment>
<evidence type="ECO:0000259" key="8">
    <source>
        <dbReference type="Pfam" id="PF01794"/>
    </source>
</evidence>
<dbReference type="GO" id="GO:0009055">
    <property type="term" value="F:electron transfer activity"/>
    <property type="evidence" value="ECO:0007669"/>
    <property type="project" value="UniProtKB-UniRule"/>
</dbReference>
<comment type="function">
    <text evidence="7">Part of the MsrPQ system that repairs oxidized periplasmic proteins containing methionine sulfoxide residues (Met-O), using respiratory chain electrons. Thus protects these proteins from oxidative-stress damage caused by reactive species of oxygen and chlorine generated by the host defense mechanisms. MsrPQ is essential for the maintenance of envelope integrity under bleach stress, rescuing a wide series of structurally unrelated periplasmic proteins from methionine oxidation. MsrQ provides electrons for reduction to the reductase catalytic subunit MsrP, using the quinone pool of the respiratory chain.</text>
</comment>
<comment type="subunit">
    <text evidence="7">Heterodimer of a catalytic subunit (MsrP) and a heme-binding subunit (MsrQ).</text>
</comment>
<feature type="domain" description="Ferric oxidoreductase" evidence="8">
    <location>
        <begin position="55"/>
        <end position="168"/>
    </location>
</feature>
<dbReference type="HAMAP" id="MF_01207">
    <property type="entry name" value="MsrQ"/>
    <property type="match status" value="1"/>
</dbReference>
<evidence type="ECO:0000256" key="5">
    <source>
        <dbReference type="ARBA" id="ARBA00023004"/>
    </source>
</evidence>
<keyword evidence="2 7" id="KW-0813">Transport</keyword>
<feature type="transmembrane region" description="Helical" evidence="7">
    <location>
        <begin position="87"/>
        <end position="105"/>
    </location>
</feature>
<dbReference type="Pfam" id="PF01794">
    <property type="entry name" value="Ferric_reduct"/>
    <property type="match status" value="1"/>
</dbReference>
<comment type="similarity">
    <text evidence="7">Belongs to the MsrQ family.</text>
</comment>
<evidence type="ECO:0000313" key="9">
    <source>
        <dbReference type="EMBL" id="TXI36820.1"/>
    </source>
</evidence>
<dbReference type="GO" id="GO:0020037">
    <property type="term" value="F:heme binding"/>
    <property type="evidence" value="ECO:0007669"/>
    <property type="project" value="UniProtKB-UniRule"/>
</dbReference>
<name>A0A5C7WHH1_METME</name>
<comment type="cofactor">
    <cofactor evidence="7">
        <name>heme b</name>
        <dbReference type="ChEBI" id="CHEBI:60344"/>
    </cofactor>
    <text evidence="7">Binds 1 heme b (iron(II)-protoporphyrin IX) group per subunit.</text>
</comment>
<keyword evidence="7" id="KW-1003">Cell membrane</keyword>
<keyword evidence="6 7" id="KW-0472">Membrane</keyword>
<dbReference type="PANTHER" id="PTHR36964">
    <property type="entry name" value="PROTEIN-METHIONINE-SULFOXIDE REDUCTASE HEME-BINDING SUBUNIT MSRQ"/>
    <property type="match status" value="1"/>
</dbReference>
<accession>A0A5C7WHH1</accession>
<keyword evidence="7" id="KW-0288">FMN</keyword>
<comment type="subcellular location">
    <subcellularLocation>
        <location evidence="7">Cell membrane</location>
        <topology evidence="7">Multi-pass membrane protein</topology>
    </subcellularLocation>
    <subcellularLocation>
        <location evidence="1">Membrane</location>
        <topology evidence="1">Multi-pass membrane protein</topology>
    </subcellularLocation>
</comment>
<dbReference type="PANTHER" id="PTHR36964:SF1">
    <property type="entry name" value="PROTEIN-METHIONINE-SULFOXIDE REDUCTASE HEME-BINDING SUBUNIT MSRQ"/>
    <property type="match status" value="1"/>
</dbReference>
<dbReference type="GO" id="GO:0046872">
    <property type="term" value="F:metal ion binding"/>
    <property type="evidence" value="ECO:0007669"/>
    <property type="project" value="UniProtKB-KW"/>
</dbReference>